<evidence type="ECO:0000256" key="3">
    <source>
        <dbReference type="ARBA" id="ARBA00022989"/>
    </source>
</evidence>
<feature type="domain" description="MARVEL" evidence="6">
    <location>
        <begin position="34"/>
        <end position="158"/>
    </location>
</feature>
<name>A0A9N9B4Y8_9GLOM</name>
<keyword evidence="8" id="KW-1185">Reference proteome</keyword>
<dbReference type="InterPro" id="IPR008253">
    <property type="entry name" value="Marvel"/>
</dbReference>
<dbReference type="GO" id="GO:0016020">
    <property type="term" value="C:membrane"/>
    <property type="evidence" value="ECO:0007669"/>
    <property type="project" value="UniProtKB-SubCell"/>
</dbReference>
<evidence type="ECO:0000256" key="5">
    <source>
        <dbReference type="SAM" id="Phobius"/>
    </source>
</evidence>
<feature type="transmembrane region" description="Helical" evidence="5">
    <location>
        <begin position="68"/>
        <end position="88"/>
    </location>
</feature>
<reference evidence="7" key="1">
    <citation type="submission" date="2021-06" db="EMBL/GenBank/DDBJ databases">
        <authorList>
            <person name="Kallberg Y."/>
            <person name="Tangrot J."/>
            <person name="Rosling A."/>
        </authorList>
    </citation>
    <scope>NUCLEOTIDE SEQUENCE</scope>
    <source>
        <strain evidence="7">MT106</strain>
    </source>
</reference>
<keyword evidence="2 5" id="KW-0812">Transmembrane</keyword>
<evidence type="ECO:0000256" key="2">
    <source>
        <dbReference type="ARBA" id="ARBA00022692"/>
    </source>
</evidence>
<evidence type="ECO:0000313" key="7">
    <source>
        <dbReference type="EMBL" id="CAG8555742.1"/>
    </source>
</evidence>
<feature type="transmembrane region" description="Helical" evidence="5">
    <location>
        <begin position="145"/>
        <end position="166"/>
    </location>
</feature>
<protein>
    <submittedName>
        <fullName evidence="7">12797_t:CDS:1</fullName>
    </submittedName>
</protein>
<gene>
    <name evidence="7" type="ORF">AGERDE_LOCUS6898</name>
</gene>
<keyword evidence="3 5" id="KW-1133">Transmembrane helix</keyword>
<evidence type="ECO:0000256" key="4">
    <source>
        <dbReference type="ARBA" id="ARBA00023136"/>
    </source>
</evidence>
<organism evidence="7 8">
    <name type="scientific">Ambispora gerdemannii</name>
    <dbReference type="NCBI Taxonomy" id="144530"/>
    <lineage>
        <taxon>Eukaryota</taxon>
        <taxon>Fungi</taxon>
        <taxon>Fungi incertae sedis</taxon>
        <taxon>Mucoromycota</taxon>
        <taxon>Glomeromycotina</taxon>
        <taxon>Glomeromycetes</taxon>
        <taxon>Archaeosporales</taxon>
        <taxon>Ambisporaceae</taxon>
        <taxon>Ambispora</taxon>
    </lineage>
</organism>
<comment type="caution">
    <text evidence="7">The sequence shown here is derived from an EMBL/GenBank/DDBJ whole genome shotgun (WGS) entry which is preliminary data.</text>
</comment>
<evidence type="ECO:0000256" key="1">
    <source>
        <dbReference type="ARBA" id="ARBA00004141"/>
    </source>
</evidence>
<dbReference type="AlphaFoldDB" id="A0A9N9B4Y8"/>
<dbReference type="Proteomes" id="UP000789831">
    <property type="component" value="Unassembled WGS sequence"/>
</dbReference>
<sequence length="180" mass="20063">MEPQEKTETQETHDLSYFPKSSLDQYQPSKKFVFGVRFFEIVCGIIAVGTLGYTAGGHKHLYGDVPNWVTYGLVVSCVGTVISTIFIIDANIKYALLEGLTSSIWACAYLTYVVFGAINTPSDQDCGKLNGWERPICSNPKATEFFAFVAIFAYGFSATTGFRVWLDRRNRLPQSDKNVV</sequence>
<evidence type="ECO:0000259" key="6">
    <source>
        <dbReference type="Pfam" id="PF01284"/>
    </source>
</evidence>
<keyword evidence="4 5" id="KW-0472">Membrane</keyword>
<accession>A0A9N9B4Y8</accession>
<feature type="transmembrane region" description="Helical" evidence="5">
    <location>
        <begin position="95"/>
        <end position="115"/>
    </location>
</feature>
<proteinExistence type="predicted"/>
<dbReference type="OrthoDB" id="2387995at2759"/>
<dbReference type="EMBL" id="CAJVPL010001152">
    <property type="protein sequence ID" value="CAG8555742.1"/>
    <property type="molecule type" value="Genomic_DNA"/>
</dbReference>
<dbReference type="Pfam" id="PF01284">
    <property type="entry name" value="MARVEL"/>
    <property type="match status" value="1"/>
</dbReference>
<evidence type="ECO:0000313" key="8">
    <source>
        <dbReference type="Proteomes" id="UP000789831"/>
    </source>
</evidence>
<feature type="transmembrane region" description="Helical" evidence="5">
    <location>
        <begin position="38"/>
        <end position="56"/>
    </location>
</feature>
<comment type="subcellular location">
    <subcellularLocation>
        <location evidence="1">Membrane</location>
        <topology evidence="1">Multi-pass membrane protein</topology>
    </subcellularLocation>
</comment>